<dbReference type="GO" id="GO:0000978">
    <property type="term" value="F:RNA polymerase II cis-regulatory region sequence-specific DNA binding"/>
    <property type="evidence" value="ECO:0007669"/>
    <property type="project" value="TreeGrafter"/>
</dbReference>
<dbReference type="Proteomes" id="UP000323067">
    <property type="component" value="Chromosome v"/>
</dbReference>
<evidence type="ECO:0000256" key="3">
    <source>
        <dbReference type="ARBA" id="ARBA00023163"/>
    </source>
</evidence>
<feature type="region of interest" description="Disordered" evidence="5">
    <location>
        <begin position="1"/>
        <end position="27"/>
    </location>
</feature>
<dbReference type="GO" id="GO:0000435">
    <property type="term" value="P:positive regulation of transcription from RNA polymerase II promoter by galactose"/>
    <property type="evidence" value="ECO:0007669"/>
    <property type="project" value="TreeGrafter"/>
</dbReference>
<keyword evidence="1" id="KW-0479">Metal-binding</keyword>
<dbReference type="VEuPathDB" id="FungiDB:A9K55_004629"/>
<dbReference type="InterPro" id="IPR036864">
    <property type="entry name" value="Zn2-C6_fun-type_DNA-bd_sf"/>
</dbReference>
<evidence type="ECO:0000256" key="4">
    <source>
        <dbReference type="ARBA" id="ARBA00023242"/>
    </source>
</evidence>
<dbReference type="Pfam" id="PF00172">
    <property type="entry name" value="Zn_clus"/>
    <property type="match status" value="1"/>
</dbReference>
<dbReference type="GO" id="GO:0008270">
    <property type="term" value="F:zinc ion binding"/>
    <property type="evidence" value="ECO:0007669"/>
    <property type="project" value="InterPro"/>
</dbReference>
<dbReference type="Pfam" id="PF04082">
    <property type="entry name" value="Fungal_trans"/>
    <property type="match status" value="1"/>
</dbReference>
<dbReference type="SMART" id="SM00066">
    <property type="entry name" value="GAL4"/>
    <property type="match status" value="1"/>
</dbReference>
<reference evidence="7 8" key="1">
    <citation type="journal article" date="2017" name="BMC Genomics">
        <title>Chromosome level assembly and secondary metabolite potential of the parasitic fungus Cordyceps militaris.</title>
        <authorList>
            <person name="Kramer G.J."/>
            <person name="Nodwell J.R."/>
        </authorList>
    </citation>
    <scope>NUCLEOTIDE SEQUENCE [LARGE SCALE GENOMIC DNA]</scope>
    <source>
        <strain evidence="7 8">ATCC 34164</strain>
    </source>
</reference>
<dbReference type="GO" id="GO:0005634">
    <property type="term" value="C:nucleus"/>
    <property type="evidence" value="ECO:0007669"/>
    <property type="project" value="TreeGrafter"/>
</dbReference>
<gene>
    <name evidence="7" type="ORF">A9K55_004629</name>
</gene>
<dbReference type="OrthoDB" id="3266505at2759"/>
<evidence type="ECO:0000256" key="2">
    <source>
        <dbReference type="ARBA" id="ARBA00023015"/>
    </source>
</evidence>
<evidence type="ECO:0000256" key="1">
    <source>
        <dbReference type="ARBA" id="ARBA00022723"/>
    </source>
</evidence>
<dbReference type="GO" id="GO:0000981">
    <property type="term" value="F:DNA-binding transcription factor activity, RNA polymerase II-specific"/>
    <property type="evidence" value="ECO:0007669"/>
    <property type="project" value="InterPro"/>
</dbReference>
<dbReference type="InterPro" id="IPR007219">
    <property type="entry name" value="XnlR_reg_dom"/>
</dbReference>
<protein>
    <submittedName>
        <fullName evidence="7">Fungal specific transcription factor</fullName>
    </submittedName>
</protein>
<keyword evidence="2" id="KW-0805">Transcription regulation</keyword>
<proteinExistence type="predicted"/>
<dbReference type="InterPro" id="IPR001138">
    <property type="entry name" value="Zn2Cys6_DnaBD"/>
</dbReference>
<dbReference type="CDD" id="cd12148">
    <property type="entry name" value="fungal_TF_MHR"/>
    <property type="match status" value="1"/>
</dbReference>
<dbReference type="EMBL" id="CP023325">
    <property type="protein sequence ID" value="ATY64315.1"/>
    <property type="molecule type" value="Genomic_DNA"/>
</dbReference>
<sequence>MQIDGERRPSQRLPVNPRRHKVAPEQRKRVAKACNSCNVRRIKCSGERPCASCASANRDCIYPSPVEKVSVSKSELDDLKKKVELYEKALQDALPDPAQRHELLQQAAGSPPSTTSPVHSPFSASNHFAPSVSGQSTIIKSEPIDDDHTTGRLLHDASGTARFHGETSGATFLDHLKELIGAVLPLAHHQQPAPHDGSAFLSTLGKCATDDSRPLDEKDVNPLLLPPPSSMVSMLSEVRYVVQDGNGTWPSGGIYWFGDLSQPPTPPVIPQNQPPVDLDACRLLAFPHAAFAIAAHSTGPWPPIDESEDIKFSDSFFARASVLLRNPLDIGRCSIQDVSAFALMAYHLVEVCKRDSAYMHIAAASHLCIMLGAHRGWVDEKGKRIFWTVYILDRWLSCLMGRPPVIADDAIRIPLPSDAAGMPPAAGLRAHVELSRISGYVVCNTYRIAPWDSINGSGDSSQSPGKVMWMLEQWKSTLPLRLQLSPDGLSNDPACAMLHMRYNQLIIIATRPLFFIAVKKSVAERLMPQGSSKEYNIQLAHLRLCIDAARNNIKLARHFMTINRHPKPLHAMLHYCFTAAVCLILETLVYPQQSVSSEQSVSRSADIQFALQVLQGCERLKSDPADKSCTETLQDLQMLVARLTTPVHINPQINNPHLTALGLTNSFPQPQPPPMPIESEPALYNELVNWMDDDWFMYGTYMDERAD</sequence>
<dbReference type="AlphaFoldDB" id="A0A2H4SMH7"/>
<dbReference type="PANTHER" id="PTHR47424:SF9">
    <property type="entry name" value="TAH-2"/>
    <property type="match status" value="1"/>
</dbReference>
<evidence type="ECO:0000313" key="7">
    <source>
        <dbReference type="EMBL" id="ATY64315.1"/>
    </source>
</evidence>
<evidence type="ECO:0000313" key="8">
    <source>
        <dbReference type="Proteomes" id="UP000323067"/>
    </source>
</evidence>
<feature type="region of interest" description="Disordered" evidence="5">
    <location>
        <begin position="106"/>
        <end position="135"/>
    </location>
</feature>
<dbReference type="Gene3D" id="4.10.240.10">
    <property type="entry name" value="Zn(2)-C6 fungal-type DNA-binding domain"/>
    <property type="match status" value="1"/>
</dbReference>
<evidence type="ECO:0000256" key="5">
    <source>
        <dbReference type="SAM" id="MobiDB-lite"/>
    </source>
</evidence>
<keyword evidence="4" id="KW-0539">Nucleus</keyword>
<evidence type="ECO:0000259" key="6">
    <source>
        <dbReference type="PROSITE" id="PS50048"/>
    </source>
</evidence>
<dbReference type="InterPro" id="IPR051127">
    <property type="entry name" value="Fungal_SecMet_Regulators"/>
</dbReference>
<dbReference type="VEuPathDB" id="FungiDB:CCM_05362"/>
<name>A0A2H4SMH7_CORMI</name>
<dbReference type="SUPFAM" id="SSF57701">
    <property type="entry name" value="Zn2/Cys6 DNA-binding domain"/>
    <property type="match status" value="1"/>
</dbReference>
<accession>A0A2H4SMH7</accession>
<dbReference type="CDD" id="cd00067">
    <property type="entry name" value="GAL4"/>
    <property type="match status" value="1"/>
</dbReference>
<feature type="domain" description="Zn(2)-C6 fungal-type" evidence="6">
    <location>
        <begin position="33"/>
        <end position="62"/>
    </location>
</feature>
<dbReference type="GO" id="GO:0006351">
    <property type="term" value="P:DNA-templated transcription"/>
    <property type="evidence" value="ECO:0007669"/>
    <property type="project" value="InterPro"/>
</dbReference>
<feature type="compositionally biased region" description="Polar residues" evidence="5">
    <location>
        <begin position="124"/>
        <end position="135"/>
    </location>
</feature>
<feature type="compositionally biased region" description="Low complexity" evidence="5">
    <location>
        <begin position="110"/>
        <end position="123"/>
    </location>
</feature>
<dbReference type="SMART" id="SM00906">
    <property type="entry name" value="Fungal_trans"/>
    <property type="match status" value="1"/>
</dbReference>
<dbReference type="PANTHER" id="PTHR47424">
    <property type="entry name" value="REGULATORY PROTEIN GAL4"/>
    <property type="match status" value="1"/>
</dbReference>
<organism evidence="7 8">
    <name type="scientific">Cordyceps militaris</name>
    <name type="common">Caterpillar fungus</name>
    <name type="synonym">Clavaria militaris</name>
    <dbReference type="NCBI Taxonomy" id="73501"/>
    <lineage>
        <taxon>Eukaryota</taxon>
        <taxon>Fungi</taxon>
        <taxon>Dikarya</taxon>
        <taxon>Ascomycota</taxon>
        <taxon>Pezizomycotina</taxon>
        <taxon>Sordariomycetes</taxon>
        <taxon>Hypocreomycetidae</taxon>
        <taxon>Hypocreales</taxon>
        <taxon>Cordycipitaceae</taxon>
        <taxon>Cordyceps</taxon>
    </lineage>
</organism>
<dbReference type="PROSITE" id="PS50048">
    <property type="entry name" value="ZN2_CY6_FUNGAL_2"/>
    <property type="match status" value="1"/>
</dbReference>
<keyword evidence="3" id="KW-0804">Transcription</keyword>